<feature type="coiled-coil region" evidence="1">
    <location>
        <begin position="237"/>
        <end position="368"/>
    </location>
</feature>
<evidence type="ECO:0000313" key="4">
    <source>
        <dbReference type="Proteomes" id="UP001302126"/>
    </source>
</evidence>
<feature type="compositionally biased region" description="Acidic residues" evidence="2">
    <location>
        <begin position="855"/>
        <end position="878"/>
    </location>
</feature>
<proteinExistence type="predicted"/>
<sequence length="913" mass="103361">MINPSSTAMFSATTPPDSSCEADTDAELKSFHRRFLAEYTEFDAQRASGAPCSKALVATYKALAKLCVSAQSAYSECQRKNKTLVDKCSALTRGVESSQATINRLGDQIDDLAEQKDEPFNMYTDATRDAESDKATIELLRSQMNDIYELIAKLLTAPPPDPEPYQATTIELQTKVTSLEERNAELINQHGAAIQAAESHQATIKDLQAKIVDMAEWQKTELTNQSNSIRDVYQTHAQHLRGELSRLTKTAEDHQATINVLNTQASSLMERNTELINQYVAAQDAESDKATIKELEAKVTNLEKHNTELAKKCAGYYENIAANETRATRRDKTIESQCLEIQALKDQVASLEQEKTSSRERVSALESEVESHRAKTFSLEKTLAVESKRSCAAQLKVVLPIVQAEMSRQHKADFSKAVSKKKAALELQIHELCEKYKAKLETAAQEKGELEEQVKTLEAEKIATADLLRQNSDLDDRNTQLVAEVMGLITKLADFGKELDETKKEHQEELHLCNLALDENKKLLAAKEAEIRELETTARETGEHQEQIKALEAEKTAAKDSLQHHVDQNSKLESKVKELNTKLADTNKELVKTKLAYERYVAAANEEFDIADLALKKHKTLLAANETEIGELKQKFSEKGDWRLLLENIFGKEFRDSASFDTITSDKYRKLVEEAWAARLRILEKVCATRVANAEKHWAAELDDLKQELSLKKQAQAIDKVADEKKALIKLHSTQEEALKAKLSDVQQQHRHLWRAVETWVHRIMVRFYQEAKDRGDERHFLKDLWSECVYVLRGGLEARAVIQKLQNERPTLRAQEIVKKAFEESQGQIRQKEAQQEQQEKIREEELAAKDQSDEGEESDVSAIEADEWDNSDDDNDACSISSDSDKEAQSVHWDEDGEDWDEDEDEDEGWN</sequence>
<feature type="coiled-coil region" evidence="1">
    <location>
        <begin position="433"/>
        <end position="460"/>
    </location>
</feature>
<feature type="coiled-coil region" evidence="1">
    <location>
        <begin position="517"/>
        <end position="635"/>
    </location>
</feature>
<keyword evidence="4" id="KW-1185">Reference proteome</keyword>
<dbReference type="EMBL" id="MU864588">
    <property type="protein sequence ID" value="KAK4182997.1"/>
    <property type="molecule type" value="Genomic_DNA"/>
</dbReference>
<gene>
    <name evidence="3" type="ORF">QBC35DRAFT_467667</name>
</gene>
<dbReference type="AlphaFoldDB" id="A0AAN6WMG5"/>
<feature type="region of interest" description="Disordered" evidence="2">
    <location>
        <begin position="824"/>
        <end position="913"/>
    </location>
</feature>
<comment type="caution">
    <text evidence="3">The sequence shown here is derived from an EMBL/GenBank/DDBJ whole genome shotgun (WGS) entry which is preliminary data.</text>
</comment>
<dbReference type="Proteomes" id="UP001302126">
    <property type="component" value="Unassembled WGS sequence"/>
</dbReference>
<feature type="compositionally biased region" description="Basic and acidic residues" evidence="2">
    <location>
        <begin position="831"/>
        <end position="854"/>
    </location>
</feature>
<evidence type="ECO:0000313" key="3">
    <source>
        <dbReference type="EMBL" id="KAK4182997.1"/>
    </source>
</evidence>
<name>A0AAN6WMG5_9PEZI</name>
<feature type="compositionally biased region" description="Basic and acidic residues" evidence="2">
    <location>
        <begin position="885"/>
        <end position="896"/>
    </location>
</feature>
<reference evidence="3" key="2">
    <citation type="submission" date="2023-05" db="EMBL/GenBank/DDBJ databases">
        <authorList>
            <consortium name="Lawrence Berkeley National Laboratory"/>
            <person name="Steindorff A."/>
            <person name="Hensen N."/>
            <person name="Bonometti L."/>
            <person name="Westerberg I."/>
            <person name="Brannstrom I.O."/>
            <person name="Guillou S."/>
            <person name="Cros-Aarteil S."/>
            <person name="Calhoun S."/>
            <person name="Haridas S."/>
            <person name="Kuo A."/>
            <person name="Mondo S."/>
            <person name="Pangilinan J."/>
            <person name="Riley R."/>
            <person name="Labutti K."/>
            <person name="Andreopoulos B."/>
            <person name="Lipzen A."/>
            <person name="Chen C."/>
            <person name="Yanf M."/>
            <person name="Daum C."/>
            <person name="Ng V."/>
            <person name="Clum A."/>
            <person name="Ohm R."/>
            <person name="Martin F."/>
            <person name="Silar P."/>
            <person name="Natvig D."/>
            <person name="Lalanne C."/>
            <person name="Gautier V."/>
            <person name="Ament-Velasquez S.L."/>
            <person name="Kruys A."/>
            <person name="Hutchinson M.I."/>
            <person name="Powell A.J."/>
            <person name="Barry K."/>
            <person name="Miller A.N."/>
            <person name="Grigoriev I.V."/>
            <person name="Debuchy R."/>
            <person name="Gladieux P."/>
            <person name="Thoren M.H."/>
            <person name="Johannesson H."/>
        </authorList>
    </citation>
    <scope>NUCLEOTIDE SEQUENCE</scope>
    <source>
        <strain evidence="3">PSN309</strain>
    </source>
</reference>
<protein>
    <submittedName>
        <fullName evidence="3">Uncharacterized protein</fullName>
    </submittedName>
</protein>
<organism evidence="3 4">
    <name type="scientific">Podospora australis</name>
    <dbReference type="NCBI Taxonomy" id="1536484"/>
    <lineage>
        <taxon>Eukaryota</taxon>
        <taxon>Fungi</taxon>
        <taxon>Dikarya</taxon>
        <taxon>Ascomycota</taxon>
        <taxon>Pezizomycotina</taxon>
        <taxon>Sordariomycetes</taxon>
        <taxon>Sordariomycetidae</taxon>
        <taxon>Sordariales</taxon>
        <taxon>Podosporaceae</taxon>
        <taxon>Podospora</taxon>
    </lineage>
</organism>
<feature type="compositionally biased region" description="Acidic residues" evidence="2">
    <location>
        <begin position="897"/>
        <end position="913"/>
    </location>
</feature>
<keyword evidence="1" id="KW-0175">Coiled coil</keyword>
<evidence type="ECO:0000256" key="2">
    <source>
        <dbReference type="SAM" id="MobiDB-lite"/>
    </source>
</evidence>
<reference evidence="3" key="1">
    <citation type="journal article" date="2023" name="Mol. Phylogenet. Evol.">
        <title>Genome-scale phylogeny and comparative genomics of the fungal order Sordariales.</title>
        <authorList>
            <person name="Hensen N."/>
            <person name="Bonometti L."/>
            <person name="Westerberg I."/>
            <person name="Brannstrom I.O."/>
            <person name="Guillou S."/>
            <person name="Cros-Aarteil S."/>
            <person name="Calhoun S."/>
            <person name="Haridas S."/>
            <person name="Kuo A."/>
            <person name="Mondo S."/>
            <person name="Pangilinan J."/>
            <person name="Riley R."/>
            <person name="LaButti K."/>
            <person name="Andreopoulos B."/>
            <person name="Lipzen A."/>
            <person name="Chen C."/>
            <person name="Yan M."/>
            <person name="Daum C."/>
            <person name="Ng V."/>
            <person name="Clum A."/>
            <person name="Steindorff A."/>
            <person name="Ohm R.A."/>
            <person name="Martin F."/>
            <person name="Silar P."/>
            <person name="Natvig D.O."/>
            <person name="Lalanne C."/>
            <person name="Gautier V."/>
            <person name="Ament-Velasquez S.L."/>
            <person name="Kruys A."/>
            <person name="Hutchinson M.I."/>
            <person name="Powell A.J."/>
            <person name="Barry K."/>
            <person name="Miller A.N."/>
            <person name="Grigoriev I.V."/>
            <person name="Debuchy R."/>
            <person name="Gladieux P."/>
            <person name="Hiltunen Thoren M."/>
            <person name="Johannesson H."/>
        </authorList>
    </citation>
    <scope>NUCLEOTIDE SEQUENCE</scope>
    <source>
        <strain evidence="3">PSN309</strain>
    </source>
</reference>
<accession>A0AAN6WMG5</accession>
<evidence type="ECO:0000256" key="1">
    <source>
        <dbReference type="SAM" id="Coils"/>
    </source>
</evidence>